<sequence length="98" mass="11344">MAPPLVRTAENGKARVQLRGFERVYTAVDESPTKVAHVLVAKGPVRTLEHHLPTARRLLRVRSTEGDEEQAGGWKRHVQQEYERYEQFASFMEVWIDE</sequence>
<evidence type="ECO:0000313" key="2">
    <source>
        <dbReference type="Proteomes" id="UP000694044"/>
    </source>
</evidence>
<protein>
    <submittedName>
        <fullName evidence="1">Uncharacterized protein</fullName>
    </submittedName>
</protein>
<reference evidence="1" key="1">
    <citation type="submission" date="2021-02" db="EMBL/GenBank/DDBJ databases">
        <authorList>
            <person name="Palmer J.M."/>
        </authorList>
    </citation>
    <scope>NUCLEOTIDE SEQUENCE</scope>
    <source>
        <strain evidence="1">SCRP734</strain>
    </source>
</reference>
<accession>A0A8T1VEK6</accession>
<dbReference type="AlphaFoldDB" id="A0A8T1VEK6"/>
<gene>
    <name evidence="1" type="ORF">PHYPSEUDO_010863</name>
</gene>
<evidence type="ECO:0000313" key="1">
    <source>
        <dbReference type="EMBL" id="KAG7377904.1"/>
    </source>
</evidence>
<keyword evidence="2" id="KW-1185">Reference proteome</keyword>
<comment type="caution">
    <text evidence="1">The sequence shown here is derived from an EMBL/GenBank/DDBJ whole genome shotgun (WGS) entry which is preliminary data.</text>
</comment>
<name>A0A8T1VEK6_9STRA</name>
<dbReference type="EMBL" id="JAGDFM010000472">
    <property type="protein sequence ID" value="KAG7377904.1"/>
    <property type="molecule type" value="Genomic_DNA"/>
</dbReference>
<dbReference type="Proteomes" id="UP000694044">
    <property type="component" value="Unassembled WGS sequence"/>
</dbReference>
<organism evidence="1 2">
    <name type="scientific">Phytophthora pseudosyringae</name>
    <dbReference type="NCBI Taxonomy" id="221518"/>
    <lineage>
        <taxon>Eukaryota</taxon>
        <taxon>Sar</taxon>
        <taxon>Stramenopiles</taxon>
        <taxon>Oomycota</taxon>
        <taxon>Peronosporomycetes</taxon>
        <taxon>Peronosporales</taxon>
        <taxon>Peronosporaceae</taxon>
        <taxon>Phytophthora</taxon>
    </lineage>
</organism>
<proteinExistence type="predicted"/>